<proteinExistence type="predicted"/>
<gene>
    <name evidence="1" type="ORF">XAT740_LOCUS51747</name>
</gene>
<dbReference type="EMBL" id="CAJNOR010008321">
    <property type="protein sequence ID" value="CAF1631594.1"/>
    <property type="molecule type" value="Genomic_DNA"/>
</dbReference>
<keyword evidence="2" id="KW-1185">Reference proteome</keyword>
<organism evidence="1 2">
    <name type="scientific">Adineta ricciae</name>
    <name type="common">Rotifer</name>
    <dbReference type="NCBI Taxonomy" id="249248"/>
    <lineage>
        <taxon>Eukaryota</taxon>
        <taxon>Metazoa</taxon>
        <taxon>Spiralia</taxon>
        <taxon>Gnathifera</taxon>
        <taxon>Rotifera</taxon>
        <taxon>Eurotatoria</taxon>
        <taxon>Bdelloidea</taxon>
        <taxon>Adinetida</taxon>
        <taxon>Adinetidae</taxon>
        <taxon>Adineta</taxon>
    </lineage>
</organism>
<comment type="caution">
    <text evidence="1">The sequence shown here is derived from an EMBL/GenBank/DDBJ whole genome shotgun (WGS) entry which is preliminary data.</text>
</comment>
<feature type="non-terminal residue" evidence="1">
    <location>
        <position position="1"/>
    </location>
</feature>
<evidence type="ECO:0000313" key="2">
    <source>
        <dbReference type="Proteomes" id="UP000663828"/>
    </source>
</evidence>
<dbReference type="Proteomes" id="UP000663828">
    <property type="component" value="Unassembled WGS sequence"/>
</dbReference>
<reference evidence="1" key="1">
    <citation type="submission" date="2021-02" db="EMBL/GenBank/DDBJ databases">
        <authorList>
            <person name="Nowell W R."/>
        </authorList>
    </citation>
    <scope>NUCLEOTIDE SEQUENCE</scope>
</reference>
<evidence type="ECO:0000313" key="1">
    <source>
        <dbReference type="EMBL" id="CAF1631594.1"/>
    </source>
</evidence>
<accession>A0A816D4L1</accession>
<protein>
    <submittedName>
        <fullName evidence="1">Uncharacterized protein</fullName>
    </submittedName>
</protein>
<dbReference type="AlphaFoldDB" id="A0A816D4L1"/>
<name>A0A816D4L1_ADIRI</name>
<sequence>KSSNPRSCETLSTIDVISLFQPNTLCQQSFTVSSTLVSPLPISSKPQAPRQLLKSLIPTVDNNMPLAQNYKDDVSLLESEAAFTNVTMGHANVGLGTRQGTNSKPNQANDRSSTVTMATTVSSNDNLLADDDLPEIVPTVRPMVAFGCFALSTYAWNRI</sequence>